<evidence type="ECO:0000256" key="5">
    <source>
        <dbReference type="ARBA" id="ARBA00022692"/>
    </source>
</evidence>
<dbReference type="Pfam" id="PF01235">
    <property type="entry name" value="Na_Ala_symp"/>
    <property type="match status" value="1"/>
</dbReference>
<feature type="transmembrane region" description="Helical" evidence="9">
    <location>
        <begin position="454"/>
        <end position="471"/>
    </location>
</feature>
<keyword evidence="3 9" id="KW-0813">Transport</keyword>
<dbReference type="FunFam" id="1.20.1740.10:FF:000004">
    <property type="entry name" value="Sodium:alanine symporter family protein"/>
    <property type="match status" value="1"/>
</dbReference>
<organism evidence="10 11">
    <name type="scientific">Hyphococcus flavus</name>
    <dbReference type="NCBI Taxonomy" id="1866326"/>
    <lineage>
        <taxon>Bacteria</taxon>
        <taxon>Pseudomonadati</taxon>
        <taxon>Pseudomonadota</taxon>
        <taxon>Alphaproteobacteria</taxon>
        <taxon>Parvularculales</taxon>
        <taxon>Parvularculaceae</taxon>
        <taxon>Hyphococcus</taxon>
    </lineage>
</organism>
<sequence length="477" mass="50854">MEVFYGFIDNLSNFIWGGYWGLNPDGTENKILPLAPMVFILLGSGLFFMIRLKALPLRRLGPAFVNLFTGSRKSSTDPNASGEITPWNALSTALSGQVGTGNLAGVATAITLGGPGAIFWMWVTALFGMALAFSESSLAVKYREEHPDGHIHGGPMFYIKNGLPPFWRWLAVFFAIGTIFSAIVTGNMTQSNSIATALASETPIPQWVSGLVIAGLAFVVIIGGIKSIGSVAGKVVPAMAGGYILIAIIMLIMNIEHVGDSFLMIFQYAFGLEQAAGGLVGYSVLQAIRFGVDRGLFSNEAGQGSTPIAHAAAKTDDPVRQGEIAMLGTFIDTIVICTMTALVILSVQGQFAAENGFVEYAWQGTLQGAEVTTAVFSQGIPYGGLFIAIALAVFAFTTILGWSYYIEQAVTYLVGDWAAKPMRYVWVVMVFIGALQEIDFIWKLGGIANASMALPNLIAILLLSGVVIAMAKEKGRL</sequence>
<dbReference type="GO" id="GO:0005283">
    <property type="term" value="F:amino acid:sodium symporter activity"/>
    <property type="evidence" value="ECO:0007669"/>
    <property type="project" value="InterPro"/>
</dbReference>
<dbReference type="PANTHER" id="PTHR30330:SF3">
    <property type="entry name" value="TRANSCRIPTIONAL REGULATOR, LRP FAMILY"/>
    <property type="match status" value="1"/>
</dbReference>
<name>A0AAF0CCA1_9PROT</name>
<evidence type="ECO:0000256" key="4">
    <source>
        <dbReference type="ARBA" id="ARBA00022475"/>
    </source>
</evidence>
<protein>
    <submittedName>
        <fullName evidence="10">Sodium:alanine symporter family protein</fullName>
    </submittedName>
</protein>
<feature type="transmembrane region" description="Helical" evidence="9">
    <location>
        <begin position="424"/>
        <end position="442"/>
    </location>
</feature>
<dbReference type="Gene3D" id="1.20.1740.10">
    <property type="entry name" value="Amino acid/polyamine transporter I"/>
    <property type="match status" value="1"/>
</dbReference>
<evidence type="ECO:0000256" key="6">
    <source>
        <dbReference type="ARBA" id="ARBA00022847"/>
    </source>
</evidence>
<feature type="transmembrane region" description="Helical" evidence="9">
    <location>
        <begin position="265"/>
        <end position="285"/>
    </location>
</feature>
<evidence type="ECO:0000256" key="3">
    <source>
        <dbReference type="ARBA" id="ARBA00022448"/>
    </source>
</evidence>
<accession>A0AAF0CCA1</accession>
<feature type="transmembrane region" description="Helical" evidence="9">
    <location>
        <begin position="382"/>
        <end position="404"/>
    </location>
</feature>
<dbReference type="GO" id="GO:0005886">
    <property type="term" value="C:plasma membrane"/>
    <property type="evidence" value="ECO:0007669"/>
    <property type="project" value="UniProtKB-SubCell"/>
</dbReference>
<evidence type="ECO:0000256" key="1">
    <source>
        <dbReference type="ARBA" id="ARBA00004651"/>
    </source>
</evidence>
<dbReference type="PRINTS" id="PR00175">
    <property type="entry name" value="NAALASMPORT"/>
</dbReference>
<dbReference type="PROSITE" id="PS00873">
    <property type="entry name" value="NA_ALANINE_SYMP"/>
    <property type="match status" value="1"/>
</dbReference>
<evidence type="ECO:0000256" key="2">
    <source>
        <dbReference type="ARBA" id="ARBA00009261"/>
    </source>
</evidence>
<dbReference type="KEGG" id="hfl:PUV54_07190"/>
<feature type="transmembrane region" description="Helical" evidence="9">
    <location>
        <begin position="166"/>
        <end position="184"/>
    </location>
</feature>
<keyword evidence="9" id="KW-0997">Cell inner membrane</keyword>
<feature type="transmembrane region" description="Helical" evidence="9">
    <location>
        <begin position="235"/>
        <end position="253"/>
    </location>
</feature>
<dbReference type="InterPro" id="IPR001463">
    <property type="entry name" value="Na/Ala_symport"/>
</dbReference>
<evidence type="ECO:0000313" key="10">
    <source>
        <dbReference type="EMBL" id="WDI32980.1"/>
    </source>
</evidence>
<keyword evidence="11" id="KW-1185">Reference proteome</keyword>
<reference evidence="10" key="1">
    <citation type="submission" date="2023-02" db="EMBL/GenBank/DDBJ databases">
        <title>Genome sequence of Hyphococcus flavus.</title>
        <authorList>
            <person name="Rong J.-C."/>
            <person name="Zhao Q."/>
            <person name="Yi M."/>
            <person name="Wu J.-Y."/>
        </authorList>
    </citation>
    <scope>NUCLEOTIDE SEQUENCE</scope>
    <source>
        <strain evidence="10">MCCC 1K03223</strain>
    </source>
</reference>
<comment type="subcellular location">
    <subcellularLocation>
        <location evidence="9">Cell inner membrane</location>
        <topology evidence="9">Multi-pass membrane protein</topology>
    </subcellularLocation>
    <subcellularLocation>
        <location evidence="1">Cell membrane</location>
        <topology evidence="1">Multi-pass membrane protein</topology>
    </subcellularLocation>
</comment>
<keyword evidence="5 9" id="KW-0812">Transmembrane</keyword>
<evidence type="ECO:0000256" key="8">
    <source>
        <dbReference type="ARBA" id="ARBA00023136"/>
    </source>
</evidence>
<dbReference type="EMBL" id="CP118166">
    <property type="protein sequence ID" value="WDI32980.1"/>
    <property type="molecule type" value="Genomic_DNA"/>
</dbReference>
<proteinExistence type="inferred from homology"/>
<feature type="transmembrane region" description="Helical" evidence="9">
    <location>
        <begin position="31"/>
        <end position="50"/>
    </location>
</feature>
<dbReference type="AlphaFoldDB" id="A0AAF0CCA1"/>
<keyword evidence="7 9" id="KW-1133">Transmembrane helix</keyword>
<keyword evidence="6 9" id="KW-0769">Symport</keyword>
<keyword evidence="4" id="KW-1003">Cell membrane</keyword>
<dbReference type="NCBIfam" id="TIGR00835">
    <property type="entry name" value="agcS"/>
    <property type="match status" value="1"/>
</dbReference>
<dbReference type="Proteomes" id="UP001214043">
    <property type="component" value="Chromosome"/>
</dbReference>
<evidence type="ECO:0000256" key="9">
    <source>
        <dbReference type="RuleBase" id="RU363064"/>
    </source>
</evidence>
<feature type="transmembrane region" description="Helical" evidence="9">
    <location>
        <begin position="324"/>
        <end position="347"/>
    </location>
</feature>
<dbReference type="PANTHER" id="PTHR30330">
    <property type="entry name" value="AGSS FAMILY TRANSPORTER, SODIUM-ALANINE"/>
    <property type="match status" value="1"/>
</dbReference>
<keyword evidence="8 9" id="KW-0472">Membrane</keyword>
<dbReference type="RefSeq" id="WP_274494936.1">
    <property type="nucleotide sequence ID" value="NZ_CP118166.1"/>
</dbReference>
<evidence type="ECO:0000256" key="7">
    <source>
        <dbReference type="ARBA" id="ARBA00022989"/>
    </source>
</evidence>
<comment type="similarity">
    <text evidence="2 9">Belongs to the alanine or glycine:cation symporter (AGCS) (TC 2.A.25) family.</text>
</comment>
<evidence type="ECO:0000313" key="11">
    <source>
        <dbReference type="Proteomes" id="UP001214043"/>
    </source>
</evidence>
<feature type="transmembrane region" description="Helical" evidence="9">
    <location>
        <begin position="204"/>
        <end position="223"/>
    </location>
</feature>
<gene>
    <name evidence="10" type="ORF">PUV54_07190</name>
</gene>